<evidence type="ECO:0000313" key="2">
    <source>
        <dbReference type="Proteomes" id="UP001153331"/>
    </source>
</evidence>
<dbReference type="Proteomes" id="UP001153331">
    <property type="component" value="Unassembled WGS sequence"/>
</dbReference>
<accession>A0ACC2I0W7</accession>
<evidence type="ECO:0000313" key="1">
    <source>
        <dbReference type="EMBL" id="KAJ8108864.1"/>
    </source>
</evidence>
<keyword evidence="2" id="KW-1185">Reference proteome</keyword>
<organism evidence="1 2">
    <name type="scientific">Boeremia exigua</name>
    <dbReference type="NCBI Taxonomy" id="749465"/>
    <lineage>
        <taxon>Eukaryota</taxon>
        <taxon>Fungi</taxon>
        <taxon>Dikarya</taxon>
        <taxon>Ascomycota</taxon>
        <taxon>Pezizomycotina</taxon>
        <taxon>Dothideomycetes</taxon>
        <taxon>Pleosporomycetidae</taxon>
        <taxon>Pleosporales</taxon>
        <taxon>Pleosporineae</taxon>
        <taxon>Didymellaceae</taxon>
        <taxon>Boeremia</taxon>
    </lineage>
</organism>
<comment type="caution">
    <text evidence="1">The sequence shown here is derived from an EMBL/GenBank/DDBJ whole genome shotgun (WGS) entry which is preliminary data.</text>
</comment>
<proteinExistence type="predicted"/>
<sequence>MQIAVTLKNSGLQQPFSNPSTYPEVMAIQWKEAAMRDRLLASVIAASSNLDMKEVARIFGIGATYDAVEGQLRKAKKLSKELTDEAKDRVSAPEAVSRAKKSKSASASPVKSPVKGARVAKAKKTSTPRVKTELLLDDSVDFGATIKNTGSDEEMEV</sequence>
<dbReference type="EMBL" id="JAPHNI010000686">
    <property type="protein sequence ID" value="KAJ8108864.1"/>
    <property type="molecule type" value="Genomic_DNA"/>
</dbReference>
<protein>
    <submittedName>
        <fullName evidence="1">Uncharacterized protein</fullName>
    </submittedName>
</protein>
<gene>
    <name evidence="1" type="ORF">OPT61_g7872</name>
</gene>
<reference evidence="1" key="1">
    <citation type="submission" date="2022-11" db="EMBL/GenBank/DDBJ databases">
        <title>Genome Sequence of Boeremia exigua.</title>
        <authorList>
            <person name="Buettner E."/>
        </authorList>
    </citation>
    <scope>NUCLEOTIDE SEQUENCE</scope>
    <source>
        <strain evidence="1">CU02</strain>
    </source>
</reference>
<name>A0ACC2I0W7_9PLEO</name>